<gene>
    <name evidence="1" type="ORF">LCGC14_1590300</name>
</gene>
<dbReference type="EMBL" id="LAZR01012618">
    <property type="protein sequence ID" value="KKM25899.1"/>
    <property type="molecule type" value="Genomic_DNA"/>
</dbReference>
<evidence type="ECO:0000313" key="1">
    <source>
        <dbReference type="EMBL" id="KKM25899.1"/>
    </source>
</evidence>
<dbReference type="AlphaFoldDB" id="A0A0F9J0F3"/>
<accession>A0A0F9J0F3</accession>
<reference evidence="1" key="1">
    <citation type="journal article" date="2015" name="Nature">
        <title>Complex archaea that bridge the gap between prokaryotes and eukaryotes.</title>
        <authorList>
            <person name="Spang A."/>
            <person name="Saw J.H."/>
            <person name="Jorgensen S.L."/>
            <person name="Zaremba-Niedzwiedzka K."/>
            <person name="Martijn J."/>
            <person name="Lind A.E."/>
            <person name="van Eijk R."/>
            <person name="Schleper C."/>
            <person name="Guy L."/>
            <person name="Ettema T.J."/>
        </authorList>
    </citation>
    <scope>NUCLEOTIDE SEQUENCE</scope>
</reference>
<name>A0A0F9J0F3_9ZZZZ</name>
<comment type="caution">
    <text evidence="1">The sequence shown here is derived from an EMBL/GenBank/DDBJ whole genome shotgun (WGS) entry which is preliminary data.</text>
</comment>
<sequence length="65" mass="7436">MGFVRKYLILHAMIQLAEKVKNPYIFKDGLKFLTLFLSDTPEIPGIDGVLPDSEKKLLLDVFLKN</sequence>
<protein>
    <submittedName>
        <fullName evidence="1">Uncharacterized protein</fullName>
    </submittedName>
</protein>
<proteinExistence type="predicted"/>
<organism evidence="1">
    <name type="scientific">marine sediment metagenome</name>
    <dbReference type="NCBI Taxonomy" id="412755"/>
    <lineage>
        <taxon>unclassified sequences</taxon>
        <taxon>metagenomes</taxon>
        <taxon>ecological metagenomes</taxon>
    </lineage>
</organism>